<feature type="region of interest" description="Disordered" evidence="1">
    <location>
        <begin position="29"/>
        <end position="67"/>
    </location>
</feature>
<name>A0A1N6FR61_9PROT</name>
<dbReference type="EMBL" id="FSRO01000001">
    <property type="protein sequence ID" value="SIN97806.1"/>
    <property type="molecule type" value="Genomic_DNA"/>
</dbReference>
<keyword evidence="4" id="KW-1185">Reference proteome</keyword>
<sequence length="82" mass="9093">MLVKKILFIIVLSFSSSHLVASESIDFAPNTDQQKAPDTNQLKQIEEPAPSAAEKDNHSSSNQQSSVTKTINMVDYCRKHTC</sequence>
<protein>
    <submittedName>
        <fullName evidence="3">Uncharacterized protein</fullName>
    </submittedName>
</protein>
<feature type="compositionally biased region" description="Polar residues" evidence="1">
    <location>
        <begin position="30"/>
        <end position="43"/>
    </location>
</feature>
<dbReference type="RefSeq" id="WP_028462050.1">
    <property type="nucleotide sequence ID" value="NZ_FSRO01000001.1"/>
</dbReference>
<feature type="chain" id="PRO_5009935979" evidence="2">
    <location>
        <begin position="22"/>
        <end position="82"/>
    </location>
</feature>
<evidence type="ECO:0000256" key="1">
    <source>
        <dbReference type="SAM" id="MobiDB-lite"/>
    </source>
</evidence>
<dbReference type="AlphaFoldDB" id="A0A1N6FR61"/>
<evidence type="ECO:0000313" key="4">
    <source>
        <dbReference type="Proteomes" id="UP000185062"/>
    </source>
</evidence>
<dbReference type="Proteomes" id="UP000185062">
    <property type="component" value="Unassembled WGS sequence"/>
</dbReference>
<organism evidence="3 4">
    <name type="scientific">Nitrosomonas cryotolerans ATCC 49181</name>
    <dbReference type="NCBI Taxonomy" id="1131553"/>
    <lineage>
        <taxon>Bacteria</taxon>
        <taxon>Pseudomonadati</taxon>
        <taxon>Pseudomonadota</taxon>
        <taxon>Betaproteobacteria</taxon>
        <taxon>Nitrosomonadales</taxon>
        <taxon>Nitrosomonadaceae</taxon>
        <taxon>Nitrosomonas</taxon>
    </lineage>
</organism>
<gene>
    <name evidence="3" type="ORF">SAMN02743940_0367</name>
</gene>
<evidence type="ECO:0000313" key="3">
    <source>
        <dbReference type="EMBL" id="SIN97806.1"/>
    </source>
</evidence>
<accession>A0A1N6FR61</accession>
<reference evidence="3 4" key="1">
    <citation type="submission" date="2016-12" db="EMBL/GenBank/DDBJ databases">
        <authorList>
            <person name="Song W.-J."/>
            <person name="Kurnit D.M."/>
        </authorList>
    </citation>
    <scope>NUCLEOTIDE SEQUENCE [LARGE SCALE GENOMIC DNA]</scope>
    <source>
        <strain evidence="3 4">ATCC 49181</strain>
    </source>
</reference>
<feature type="signal peptide" evidence="2">
    <location>
        <begin position="1"/>
        <end position="21"/>
    </location>
</feature>
<keyword evidence="2" id="KW-0732">Signal</keyword>
<proteinExistence type="predicted"/>
<evidence type="ECO:0000256" key="2">
    <source>
        <dbReference type="SAM" id="SignalP"/>
    </source>
</evidence>